<dbReference type="EMBL" id="BGPR01000908">
    <property type="protein sequence ID" value="GBM39775.1"/>
    <property type="molecule type" value="Genomic_DNA"/>
</dbReference>
<evidence type="ECO:0000313" key="1">
    <source>
        <dbReference type="EMBL" id="GBM39775.1"/>
    </source>
</evidence>
<dbReference type="Proteomes" id="UP000499080">
    <property type="component" value="Unassembled WGS sequence"/>
</dbReference>
<comment type="caution">
    <text evidence="1">The sequence shown here is derived from an EMBL/GenBank/DDBJ whole genome shotgun (WGS) entry which is preliminary data.</text>
</comment>
<organism evidence="1 2">
    <name type="scientific">Araneus ventricosus</name>
    <name type="common">Orbweaver spider</name>
    <name type="synonym">Epeira ventricosa</name>
    <dbReference type="NCBI Taxonomy" id="182803"/>
    <lineage>
        <taxon>Eukaryota</taxon>
        <taxon>Metazoa</taxon>
        <taxon>Ecdysozoa</taxon>
        <taxon>Arthropoda</taxon>
        <taxon>Chelicerata</taxon>
        <taxon>Arachnida</taxon>
        <taxon>Araneae</taxon>
        <taxon>Araneomorphae</taxon>
        <taxon>Entelegynae</taxon>
        <taxon>Araneoidea</taxon>
        <taxon>Araneidae</taxon>
        <taxon>Araneus</taxon>
    </lineage>
</organism>
<evidence type="ECO:0000313" key="2">
    <source>
        <dbReference type="Proteomes" id="UP000499080"/>
    </source>
</evidence>
<gene>
    <name evidence="1" type="ORF">AVEN_24996_1</name>
</gene>
<reference evidence="1 2" key="1">
    <citation type="journal article" date="2019" name="Sci. Rep.">
        <title>Orb-weaving spider Araneus ventricosus genome elucidates the spidroin gene catalogue.</title>
        <authorList>
            <person name="Kono N."/>
            <person name="Nakamura H."/>
            <person name="Ohtoshi R."/>
            <person name="Moran D.A.P."/>
            <person name="Shinohara A."/>
            <person name="Yoshida Y."/>
            <person name="Fujiwara M."/>
            <person name="Mori M."/>
            <person name="Tomita M."/>
            <person name="Arakawa K."/>
        </authorList>
    </citation>
    <scope>NUCLEOTIDE SEQUENCE [LARGE SCALE GENOMIC DNA]</scope>
</reference>
<keyword evidence="2" id="KW-1185">Reference proteome</keyword>
<proteinExistence type="predicted"/>
<sequence>MTRATPELAPPSPTFRATPTGGRLAATYDLACNRQHTRRIFSGIRNANFEFATRWRCKGSHRIAHRRFTISRHYIHDSSCRRSEGKRGFKWEPCMSLLAVDKRCEASLKASPPLTWQALSLAESAKRESPLRRIEFQ</sequence>
<protein>
    <submittedName>
        <fullName evidence="1">Uncharacterized protein</fullName>
    </submittedName>
</protein>
<name>A0A4Y2FH95_ARAVE</name>
<dbReference type="AlphaFoldDB" id="A0A4Y2FH95"/>
<accession>A0A4Y2FH95</accession>